<evidence type="ECO:0000259" key="1">
    <source>
        <dbReference type="PROSITE" id="PS50206"/>
    </source>
</evidence>
<dbReference type="Proteomes" id="UP000292424">
    <property type="component" value="Chromosome"/>
</dbReference>
<reference evidence="2 3" key="1">
    <citation type="submission" date="2019-09" db="EMBL/GenBank/DDBJ databases">
        <title>Complete genome sequence of Arachidicoccus sp. B3-10 isolated from apple orchard soil.</title>
        <authorList>
            <person name="Kim H.S."/>
            <person name="Han K.-I."/>
            <person name="Suh M.K."/>
            <person name="Lee K.C."/>
            <person name="Eom M.K."/>
            <person name="Kim J.-S."/>
            <person name="Kang S.W."/>
            <person name="Sin Y."/>
            <person name="Lee J.-S."/>
        </authorList>
    </citation>
    <scope>NUCLEOTIDE SEQUENCE [LARGE SCALE GENOMIC DNA]</scope>
    <source>
        <strain evidence="2 3">B3-10</strain>
    </source>
</reference>
<evidence type="ECO:0000313" key="3">
    <source>
        <dbReference type="Proteomes" id="UP000292424"/>
    </source>
</evidence>
<protein>
    <submittedName>
        <fullName evidence="2">Rhodanese-like domain-containing protein</fullName>
    </submittedName>
</protein>
<dbReference type="Gene3D" id="3.40.250.10">
    <property type="entry name" value="Rhodanese-like domain"/>
    <property type="match status" value="1"/>
</dbReference>
<evidence type="ECO:0000313" key="2">
    <source>
        <dbReference type="EMBL" id="QES90993.1"/>
    </source>
</evidence>
<dbReference type="PANTHER" id="PTHR43031:SF1">
    <property type="entry name" value="PYRIDINE NUCLEOTIDE-DISULPHIDE OXIDOREDUCTASE"/>
    <property type="match status" value="1"/>
</dbReference>
<dbReference type="OrthoDB" id="9808735at2"/>
<dbReference type="EMBL" id="CP044016">
    <property type="protein sequence ID" value="QES90993.1"/>
    <property type="molecule type" value="Genomic_DNA"/>
</dbReference>
<dbReference type="KEGG" id="arac:E0W69_014825"/>
<sequence>MVDQMKHYENKIAFEMDASDLFDALNKKEKIVALDARKSFAFVKEHIPNAINIPHREMNEETTMHLDKEILYVVYCDGIGCNASTKGALNMTKLGFKVKELMGGIEWWKFDGYATEGVASIASSGDIQCAC</sequence>
<feature type="domain" description="Rhodanese" evidence="1">
    <location>
        <begin position="27"/>
        <end position="117"/>
    </location>
</feature>
<dbReference type="PROSITE" id="PS50206">
    <property type="entry name" value="RHODANESE_3"/>
    <property type="match status" value="1"/>
</dbReference>
<organism evidence="2 3">
    <name type="scientific">Rhizosphaericola mali</name>
    <dbReference type="NCBI Taxonomy" id="2545455"/>
    <lineage>
        <taxon>Bacteria</taxon>
        <taxon>Pseudomonadati</taxon>
        <taxon>Bacteroidota</taxon>
        <taxon>Chitinophagia</taxon>
        <taxon>Chitinophagales</taxon>
        <taxon>Chitinophagaceae</taxon>
        <taxon>Rhizosphaericola</taxon>
    </lineage>
</organism>
<dbReference type="SMART" id="SM00450">
    <property type="entry name" value="RHOD"/>
    <property type="match status" value="1"/>
</dbReference>
<dbReference type="SUPFAM" id="SSF52821">
    <property type="entry name" value="Rhodanese/Cell cycle control phosphatase"/>
    <property type="match status" value="1"/>
</dbReference>
<gene>
    <name evidence="2" type="ORF">E0W69_014825</name>
</gene>
<dbReference type="InterPro" id="IPR050229">
    <property type="entry name" value="GlpE_sulfurtransferase"/>
</dbReference>
<dbReference type="InterPro" id="IPR001763">
    <property type="entry name" value="Rhodanese-like_dom"/>
</dbReference>
<proteinExistence type="predicted"/>
<dbReference type="InterPro" id="IPR036873">
    <property type="entry name" value="Rhodanese-like_dom_sf"/>
</dbReference>
<dbReference type="Pfam" id="PF00581">
    <property type="entry name" value="Rhodanese"/>
    <property type="match status" value="1"/>
</dbReference>
<accession>A0A5P2GCQ6</accession>
<dbReference type="AlphaFoldDB" id="A0A5P2GCQ6"/>
<keyword evidence="3" id="KW-1185">Reference proteome</keyword>
<name>A0A5P2GCQ6_9BACT</name>
<dbReference type="PANTHER" id="PTHR43031">
    <property type="entry name" value="FAD-DEPENDENT OXIDOREDUCTASE"/>
    <property type="match status" value="1"/>
</dbReference>